<evidence type="ECO:0000313" key="7">
    <source>
        <dbReference type="EMBL" id="MFJ5446706.1"/>
    </source>
</evidence>
<dbReference type="SUPFAM" id="SSF46689">
    <property type="entry name" value="Homeodomain-like"/>
    <property type="match status" value="1"/>
</dbReference>
<evidence type="ECO:0000256" key="5">
    <source>
        <dbReference type="PROSITE-ProRule" id="PRU00335"/>
    </source>
</evidence>
<sequence>MSQSVKPSLKERQFALRESAILDAVDSFLARKGFDLMTMDEIAQEVGISKASLYKHFDSKELLAAATMTRLVERTLQVIAQQAQEDKPLDNLKALVAWSVREHLAGRMPTLPSTRSSIHEFMTRHDPYVRKLEALTEILGGWIIAAQALGQINPSLPGEVVLYTIYARPCDPVIDFLKMGGAFTDDEIVEAIVTTCFGGLQSRA</sequence>
<keyword evidence="2" id="KW-0805">Transcription regulation</keyword>
<dbReference type="Pfam" id="PF00440">
    <property type="entry name" value="TetR_N"/>
    <property type="match status" value="1"/>
</dbReference>
<name>A0ABW8GMS1_9PROT</name>
<keyword evidence="8" id="KW-1185">Reference proteome</keyword>
<dbReference type="PANTHER" id="PTHR30055">
    <property type="entry name" value="HTH-TYPE TRANSCRIPTIONAL REGULATOR RUTR"/>
    <property type="match status" value="1"/>
</dbReference>
<dbReference type="SUPFAM" id="SSF48498">
    <property type="entry name" value="Tetracyclin repressor-like, C-terminal domain"/>
    <property type="match status" value="1"/>
</dbReference>
<dbReference type="InterPro" id="IPR009057">
    <property type="entry name" value="Homeodomain-like_sf"/>
</dbReference>
<dbReference type="Proteomes" id="UP001617669">
    <property type="component" value="Unassembled WGS sequence"/>
</dbReference>
<feature type="DNA-binding region" description="H-T-H motif" evidence="5">
    <location>
        <begin position="38"/>
        <end position="57"/>
    </location>
</feature>
<dbReference type="PRINTS" id="PR00455">
    <property type="entry name" value="HTHTETR"/>
</dbReference>
<dbReference type="InterPro" id="IPR023772">
    <property type="entry name" value="DNA-bd_HTH_TetR-type_CS"/>
</dbReference>
<dbReference type="PROSITE" id="PS01081">
    <property type="entry name" value="HTH_TETR_1"/>
    <property type="match status" value="1"/>
</dbReference>
<reference evidence="7 8" key="1">
    <citation type="submission" date="2024-11" db="EMBL/GenBank/DDBJ databases">
        <authorList>
            <person name="Kaparullina E.N."/>
            <person name="Delegan Y.A."/>
            <person name="Doronina N.V."/>
        </authorList>
    </citation>
    <scope>NUCLEOTIDE SEQUENCE [LARGE SCALE GENOMIC DNA]</scope>
    <source>
        <strain evidence="7 8">7sh_L</strain>
    </source>
</reference>
<evidence type="ECO:0000313" key="8">
    <source>
        <dbReference type="Proteomes" id="UP001617669"/>
    </source>
</evidence>
<accession>A0ABW8GMS1</accession>
<evidence type="ECO:0000256" key="2">
    <source>
        <dbReference type="ARBA" id="ARBA00023015"/>
    </source>
</evidence>
<evidence type="ECO:0000259" key="6">
    <source>
        <dbReference type="PROSITE" id="PS50977"/>
    </source>
</evidence>
<evidence type="ECO:0000256" key="1">
    <source>
        <dbReference type="ARBA" id="ARBA00022491"/>
    </source>
</evidence>
<feature type="domain" description="HTH tetR-type" evidence="6">
    <location>
        <begin position="15"/>
        <end position="75"/>
    </location>
</feature>
<dbReference type="RefSeq" id="WP_400882535.1">
    <property type="nucleotide sequence ID" value="NZ_JBIWXY010000002.1"/>
</dbReference>
<dbReference type="PROSITE" id="PS50977">
    <property type="entry name" value="HTH_TETR_2"/>
    <property type="match status" value="1"/>
</dbReference>
<dbReference type="PANTHER" id="PTHR30055:SF234">
    <property type="entry name" value="HTH-TYPE TRANSCRIPTIONAL REGULATOR BETI"/>
    <property type="match status" value="1"/>
</dbReference>
<organism evidence="7 8">
    <name type="scientific">Methylobacillus methanolivorans</name>
    <dbReference type="NCBI Taxonomy" id="1848927"/>
    <lineage>
        <taxon>Bacteria</taxon>
        <taxon>Pseudomonadati</taxon>
        <taxon>Pseudomonadota</taxon>
        <taxon>Betaproteobacteria</taxon>
        <taxon>Nitrosomonadales</taxon>
        <taxon>Methylophilaceae</taxon>
        <taxon>Methylobacillus</taxon>
    </lineage>
</organism>
<gene>
    <name evidence="7" type="ORF">ACIKP9_10750</name>
</gene>
<dbReference type="InterPro" id="IPR036271">
    <property type="entry name" value="Tet_transcr_reg_TetR-rel_C_sf"/>
</dbReference>
<dbReference type="InterPro" id="IPR050109">
    <property type="entry name" value="HTH-type_TetR-like_transc_reg"/>
</dbReference>
<comment type="caution">
    <text evidence="7">The sequence shown here is derived from an EMBL/GenBank/DDBJ whole genome shotgun (WGS) entry which is preliminary data.</text>
</comment>
<protein>
    <submittedName>
        <fullName evidence="7">TetR/AcrR family transcriptional regulator</fullName>
    </submittedName>
</protein>
<keyword evidence="4" id="KW-0804">Transcription</keyword>
<proteinExistence type="predicted"/>
<dbReference type="Gene3D" id="1.10.357.10">
    <property type="entry name" value="Tetracycline Repressor, domain 2"/>
    <property type="match status" value="1"/>
</dbReference>
<keyword evidence="1" id="KW-0678">Repressor</keyword>
<dbReference type="EMBL" id="JBIWXY010000002">
    <property type="protein sequence ID" value="MFJ5446706.1"/>
    <property type="molecule type" value="Genomic_DNA"/>
</dbReference>
<evidence type="ECO:0000256" key="3">
    <source>
        <dbReference type="ARBA" id="ARBA00023125"/>
    </source>
</evidence>
<dbReference type="InterPro" id="IPR001647">
    <property type="entry name" value="HTH_TetR"/>
</dbReference>
<evidence type="ECO:0000256" key="4">
    <source>
        <dbReference type="ARBA" id="ARBA00023163"/>
    </source>
</evidence>
<keyword evidence="3 5" id="KW-0238">DNA-binding</keyword>